<keyword evidence="2" id="KW-1185">Reference proteome</keyword>
<dbReference type="InterPro" id="IPR007367">
    <property type="entry name" value="DUF433"/>
</dbReference>
<dbReference type="Gene3D" id="1.10.10.10">
    <property type="entry name" value="Winged helix-like DNA-binding domain superfamily/Winged helix DNA-binding domain"/>
    <property type="match status" value="1"/>
</dbReference>
<dbReference type="InterPro" id="IPR036388">
    <property type="entry name" value="WH-like_DNA-bd_sf"/>
</dbReference>
<organism evidence="1 2">
    <name type="scientific">Jiangella alba</name>
    <dbReference type="NCBI Taxonomy" id="561176"/>
    <lineage>
        <taxon>Bacteria</taxon>
        <taxon>Bacillati</taxon>
        <taxon>Actinomycetota</taxon>
        <taxon>Actinomycetes</taxon>
        <taxon>Jiangellales</taxon>
        <taxon>Jiangellaceae</taxon>
        <taxon>Jiangella</taxon>
    </lineage>
</organism>
<sequence>MNVLSMARSLGPPGVFPGRSDECVFRGTLGDVNGFDRITVEPGKLGGQPSVRGHRFTVEHLLRLVGSGWTLERIQEDFPFIEAADIQHAIAYASFAVGEYHLPVRQAV</sequence>
<reference evidence="2" key="1">
    <citation type="submission" date="2016-10" db="EMBL/GenBank/DDBJ databases">
        <authorList>
            <person name="Varghese N."/>
            <person name="Submissions S."/>
        </authorList>
    </citation>
    <scope>NUCLEOTIDE SEQUENCE [LARGE SCALE GENOMIC DNA]</scope>
    <source>
        <strain evidence="2">DSM 45237</strain>
    </source>
</reference>
<dbReference type="EMBL" id="FNUC01000003">
    <property type="protein sequence ID" value="SEE41932.1"/>
    <property type="molecule type" value="Genomic_DNA"/>
</dbReference>
<dbReference type="SUPFAM" id="SSF46689">
    <property type="entry name" value="Homeodomain-like"/>
    <property type="match status" value="1"/>
</dbReference>
<dbReference type="STRING" id="561176.SAMN04488561_1265"/>
<dbReference type="Proteomes" id="UP000181980">
    <property type="component" value="Unassembled WGS sequence"/>
</dbReference>
<gene>
    <name evidence="1" type="ORF">SAMN04488561_1265</name>
</gene>
<name>A0A1H5INZ8_9ACTN</name>
<dbReference type="Pfam" id="PF04255">
    <property type="entry name" value="DUF433"/>
    <property type="match status" value="1"/>
</dbReference>
<dbReference type="PANTHER" id="PTHR34849">
    <property type="entry name" value="SSL5025 PROTEIN"/>
    <property type="match status" value="1"/>
</dbReference>
<evidence type="ECO:0000313" key="1">
    <source>
        <dbReference type="EMBL" id="SEE41932.1"/>
    </source>
</evidence>
<protein>
    <submittedName>
        <fullName evidence="1">Uncharacterized conserved protein, DUF433 family</fullName>
    </submittedName>
</protein>
<accession>A0A1H5INZ8</accession>
<dbReference type="PANTHER" id="PTHR34849:SF3">
    <property type="entry name" value="SSR2962 PROTEIN"/>
    <property type="match status" value="1"/>
</dbReference>
<evidence type="ECO:0000313" key="2">
    <source>
        <dbReference type="Proteomes" id="UP000181980"/>
    </source>
</evidence>
<proteinExistence type="predicted"/>
<dbReference type="AlphaFoldDB" id="A0A1H5INZ8"/>
<dbReference type="InterPro" id="IPR009057">
    <property type="entry name" value="Homeodomain-like_sf"/>
</dbReference>